<feature type="region of interest" description="Disordered" evidence="1">
    <location>
        <begin position="1"/>
        <end position="30"/>
    </location>
</feature>
<dbReference type="InterPro" id="IPR015943">
    <property type="entry name" value="WD40/YVTN_repeat-like_dom_sf"/>
</dbReference>
<proteinExistence type="predicted"/>
<comment type="caution">
    <text evidence="3">The sequence shown here is derived from an EMBL/GenBank/DDBJ whole genome shotgun (WGS) entry which is preliminary data.</text>
</comment>
<reference evidence="3 4" key="1">
    <citation type="journal article" date="2019" name="Int. J. Syst. Evol. Microbiol.">
        <title>The Global Catalogue of Microorganisms (GCM) 10K type strain sequencing project: providing services to taxonomists for standard genome sequencing and annotation.</title>
        <authorList>
            <consortium name="The Broad Institute Genomics Platform"/>
            <consortium name="The Broad Institute Genome Sequencing Center for Infectious Disease"/>
            <person name="Wu L."/>
            <person name="Ma J."/>
        </authorList>
    </citation>
    <scope>NUCLEOTIDE SEQUENCE [LARGE SCALE GENOMIC DNA]</scope>
    <source>
        <strain evidence="3 4">JCM 16014</strain>
    </source>
</reference>
<accession>A0ABN2UW73</accession>
<feature type="region of interest" description="Disordered" evidence="1">
    <location>
        <begin position="426"/>
        <end position="509"/>
    </location>
</feature>
<feature type="domain" description="CHAT" evidence="2">
    <location>
        <begin position="124"/>
        <end position="392"/>
    </location>
</feature>
<evidence type="ECO:0000256" key="1">
    <source>
        <dbReference type="SAM" id="MobiDB-lite"/>
    </source>
</evidence>
<dbReference type="Gene3D" id="2.130.10.10">
    <property type="entry name" value="YVTN repeat-like/Quinoprotein amine dehydrogenase"/>
    <property type="match status" value="1"/>
</dbReference>
<dbReference type="Proteomes" id="UP001500751">
    <property type="component" value="Unassembled WGS sequence"/>
</dbReference>
<protein>
    <recommendedName>
        <fullName evidence="2">CHAT domain-containing protein</fullName>
    </recommendedName>
</protein>
<feature type="compositionally biased region" description="Polar residues" evidence="1">
    <location>
        <begin position="564"/>
        <end position="573"/>
    </location>
</feature>
<gene>
    <name evidence="3" type="ORF">GCM10009839_55660</name>
</gene>
<feature type="compositionally biased region" description="Basic residues" evidence="1">
    <location>
        <begin position="613"/>
        <end position="629"/>
    </location>
</feature>
<keyword evidence="4" id="KW-1185">Reference proteome</keyword>
<feature type="region of interest" description="Disordered" evidence="1">
    <location>
        <begin position="557"/>
        <end position="635"/>
    </location>
</feature>
<name>A0ABN2UW73_9ACTN</name>
<dbReference type="EMBL" id="BAAAQN010000038">
    <property type="protein sequence ID" value="GAA2044774.1"/>
    <property type="molecule type" value="Genomic_DNA"/>
</dbReference>
<evidence type="ECO:0000313" key="3">
    <source>
        <dbReference type="EMBL" id="GAA2044774.1"/>
    </source>
</evidence>
<evidence type="ECO:0000313" key="4">
    <source>
        <dbReference type="Proteomes" id="UP001500751"/>
    </source>
</evidence>
<dbReference type="SUPFAM" id="SSF50969">
    <property type="entry name" value="YVTN repeat-like/Quinoprotein amine dehydrogenase"/>
    <property type="match status" value="1"/>
</dbReference>
<dbReference type="InterPro" id="IPR011044">
    <property type="entry name" value="Quino_amine_DH_bsu"/>
</dbReference>
<sequence>MTQGGAWERDRDGAPGGAPGRASGAAGGVRQDTVWQDTVRQGTFEFLVEVGDRVADGYRLTFAYPDPDSPTGTGGHSAIAPLDAADAALRAQLAMLPTMVLASAAKSRLVVSPMEQAARAVGDQLFRALTGGETLGELARLRRRAQAAGADVRLALRVRPPELAALPWEYLFDAREDRREFLGRSCMVTRSAGDLRTVPPLAVSGPLRVLAMVAEPGDQAVLDVARERAYLEAALAPMSAAGRLELAWVPATKQALLSATQRQRWHIVHYIGHGDFDAATGAGRLAFAAEAGDGGGAGGTDWVTARQLATILGAHPTLRLVVLNACQSSAGSSEDGQAGLAAALVHAGLAAVVAMQFPITDDAAPVFGREFYGALAAGQPVDRCVRAGRAAITLANDASLEWGTPVLHLRSADGTLFAMAEPAAAEPTSAGSAVARTPVAEPAPGRATADGSRAEPDGGRGLAESGRASESWHTAGPPTAGPPTDAEPWRPEPETPAGTGRQDRPGQSLGTDQTLLQQLLSMDMTTATESVMRGDFSSDLVAMLEDIVRRYAELRGAEHESTNRARTVLSQARSGLEDRSDRGSRPGASVTGIADPADPADPADDDSEDHFRSKTTRHGTGERHRRATRTSRAVGATPVGEFTMASEILSLGFAGGPSRLLGVGRRDGEVAILRPGGAEPTTLANGRGRPVRQLMFGPGGQNVVCLLGEGERPDRLRIWSVDGVPNSQDGVLASHFAFHAEGTFVAATSGHDLSLRRYTAPFTAVAPYRGLGELGDLAVSADGAHVAAIGDHRIVVWRALTGDEVASFGAPEARLELGLQFSPDGASLFASHTRQGMIRCDLATRRSAPCVPSALADRRPMWSLTGSGLALGLPFQETAADAVFWDVAWPEIELGQLPDRICPTVRPAFDPTGTLLAVALPDQRTVRIYELSH</sequence>
<organism evidence="3 4">
    <name type="scientific">Catenulispora yoronensis</name>
    <dbReference type="NCBI Taxonomy" id="450799"/>
    <lineage>
        <taxon>Bacteria</taxon>
        <taxon>Bacillati</taxon>
        <taxon>Actinomycetota</taxon>
        <taxon>Actinomycetes</taxon>
        <taxon>Catenulisporales</taxon>
        <taxon>Catenulisporaceae</taxon>
        <taxon>Catenulispora</taxon>
    </lineage>
</organism>
<evidence type="ECO:0000259" key="2">
    <source>
        <dbReference type="Pfam" id="PF12770"/>
    </source>
</evidence>
<dbReference type="Pfam" id="PF12770">
    <property type="entry name" value="CHAT"/>
    <property type="match status" value="1"/>
</dbReference>
<dbReference type="InterPro" id="IPR024983">
    <property type="entry name" value="CHAT_dom"/>
</dbReference>
<dbReference type="RefSeq" id="WP_344668622.1">
    <property type="nucleotide sequence ID" value="NZ_BAAAQN010000038.1"/>
</dbReference>
<feature type="compositionally biased region" description="Basic and acidic residues" evidence="1">
    <location>
        <begin position="575"/>
        <end position="584"/>
    </location>
</feature>
<feature type="compositionally biased region" description="Low complexity" evidence="1">
    <location>
        <begin position="474"/>
        <end position="484"/>
    </location>
</feature>